<sequence>MYVNGWAAHNVDNFSFSVFLPQCLPVGAKCEFCIRYVCEGKEYWDNNRGANYLVECRLLSSEKSESDEVFTAKKWL</sequence>
<dbReference type="Gene3D" id="2.60.40.2440">
    <property type="entry name" value="Carbohydrate binding type-21 domain"/>
    <property type="match status" value="1"/>
</dbReference>
<organism evidence="2 3">
    <name type="scientific">Gnathostoma spinigerum</name>
    <dbReference type="NCBI Taxonomy" id="75299"/>
    <lineage>
        <taxon>Eukaryota</taxon>
        <taxon>Metazoa</taxon>
        <taxon>Ecdysozoa</taxon>
        <taxon>Nematoda</taxon>
        <taxon>Chromadorea</taxon>
        <taxon>Rhabditida</taxon>
        <taxon>Spirurina</taxon>
        <taxon>Gnathostomatomorpha</taxon>
        <taxon>Gnathostomatoidea</taxon>
        <taxon>Gnathostomatidae</taxon>
        <taxon>Gnathostoma</taxon>
    </lineage>
</organism>
<comment type="caution">
    <text evidence="2">The sequence shown here is derived from an EMBL/GenBank/DDBJ whole genome shotgun (WGS) entry which is preliminary data.</text>
</comment>
<evidence type="ECO:0000259" key="1">
    <source>
        <dbReference type="PROSITE" id="PS51159"/>
    </source>
</evidence>
<dbReference type="Proteomes" id="UP001608902">
    <property type="component" value="Unassembled WGS sequence"/>
</dbReference>
<reference evidence="2 3" key="1">
    <citation type="submission" date="2024-08" db="EMBL/GenBank/DDBJ databases">
        <title>Gnathostoma spinigerum genome.</title>
        <authorList>
            <person name="Gonzalez-Bertolin B."/>
            <person name="Monzon S."/>
            <person name="Zaballos A."/>
            <person name="Jimenez P."/>
            <person name="Dekumyoy P."/>
            <person name="Varona S."/>
            <person name="Cuesta I."/>
            <person name="Sumanam S."/>
            <person name="Adisakwattana P."/>
            <person name="Gasser R.B."/>
            <person name="Hernandez-Gonzalez A."/>
            <person name="Young N.D."/>
            <person name="Perteguer M.J."/>
        </authorList>
    </citation>
    <scope>NUCLEOTIDE SEQUENCE [LARGE SCALE GENOMIC DNA]</scope>
    <source>
        <strain evidence="2">AL3</strain>
        <tissue evidence="2">Liver</tissue>
    </source>
</reference>
<dbReference type="InterPro" id="IPR050782">
    <property type="entry name" value="PP1_regulatory_subunit_3"/>
</dbReference>
<dbReference type="EMBL" id="JBGFUD010017949">
    <property type="protein sequence ID" value="MFH4984486.1"/>
    <property type="molecule type" value="Genomic_DNA"/>
</dbReference>
<dbReference type="PANTHER" id="PTHR12307:SF36">
    <property type="entry name" value="GLYCOGEN-BINDING SUBUNIT 76A"/>
    <property type="match status" value="1"/>
</dbReference>
<dbReference type="InterPro" id="IPR005036">
    <property type="entry name" value="CBM21_dom"/>
</dbReference>
<name>A0ABD6EX52_9BILA</name>
<feature type="domain" description="CBM21" evidence="1">
    <location>
        <begin position="1"/>
        <end position="55"/>
    </location>
</feature>
<evidence type="ECO:0000313" key="2">
    <source>
        <dbReference type="EMBL" id="MFH4984486.1"/>
    </source>
</evidence>
<accession>A0ABD6EX52</accession>
<evidence type="ECO:0000313" key="3">
    <source>
        <dbReference type="Proteomes" id="UP001608902"/>
    </source>
</evidence>
<dbReference type="AlphaFoldDB" id="A0ABD6EX52"/>
<protein>
    <recommendedName>
        <fullName evidence="1">CBM21 domain-containing protein</fullName>
    </recommendedName>
</protein>
<gene>
    <name evidence="2" type="ORF">AB6A40_011195</name>
</gene>
<dbReference type="PANTHER" id="PTHR12307">
    <property type="entry name" value="PROTEIN PHOSPHATASE 1 REGULATORY SUBUNIT"/>
    <property type="match status" value="1"/>
</dbReference>
<proteinExistence type="predicted"/>
<dbReference type="PROSITE" id="PS51159">
    <property type="entry name" value="CBM21"/>
    <property type="match status" value="1"/>
</dbReference>
<dbReference type="InterPro" id="IPR038175">
    <property type="entry name" value="CBM21_dom_sf"/>
</dbReference>
<keyword evidence="3" id="KW-1185">Reference proteome</keyword>
<dbReference type="Pfam" id="PF03370">
    <property type="entry name" value="CBM_21"/>
    <property type="match status" value="1"/>
</dbReference>